<gene>
    <name evidence="2" type="ORF">J4415_03965</name>
</gene>
<evidence type="ECO:0000313" key="2">
    <source>
        <dbReference type="EMBL" id="MBS3057754.1"/>
    </source>
</evidence>
<name>A0A8T4KUY5_9ARCH</name>
<organism evidence="2 3">
    <name type="scientific">Candidatus Iainarchaeum sp</name>
    <dbReference type="NCBI Taxonomy" id="3101447"/>
    <lineage>
        <taxon>Archaea</taxon>
        <taxon>Candidatus Iainarchaeota</taxon>
        <taxon>Candidatus Iainarchaeia</taxon>
        <taxon>Candidatus Iainarchaeales</taxon>
        <taxon>Candidatus Iainarchaeaceae</taxon>
        <taxon>Candidatus Iainarchaeum</taxon>
    </lineage>
</organism>
<protein>
    <recommendedName>
        <fullName evidence="4">DUF3309 domain-containing protein</fullName>
    </recommendedName>
</protein>
<dbReference type="AlphaFoldDB" id="A0A8T4KUY5"/>
<accession>A0A8T4KUY5</accession>
<evidence type="ECO:0008006" key="4">
    <source>
        <dbReference type="Google" id="ProtNLM"/>
    </source>
</evidence>
<reference evidence="2" key="2">
    <citation type="submission" date="2021-05" db="EMBL/GenBank/DDBJ databases">
        <title>Protein family content uncovers lineage relationships and bacterial pathway maintenance mechanisms in DPANN archaea.</title>
        <authorList>
            <person name="Castelle C.J."/>
            <person name="Meheust R."/>
            <person name="Jaffe A.L."/>
            <person name="Seitz K."/>
            <person name="Gong X."/>
            <person name="Baker B.J."/>
            <person name="Banfield J.F."/>
        </authorList>
    </citation>
    <scope>NUCLEOTIDE SEQUENCE</scope>
    <source>
        <strain evidence="2">RIFCSPHIGHO2_01_FULL_AR10_44_11</strain>
    </source>
</reference>
<evidence type="ECO:0000256" key="1">
    <source>
        <dbReference type="SAM" id="Phobius"/>
    </source>
</evidence>
<keyword evidence="1" id="KW-0812">Transmembrane</keyword>
<reference evidence="2" key="1">
    <citation type="submission" date="2021-03" db="EMBL/GenBank/DDBJ databases">
        <authorList>
            <person name="Jaffe A."/>
        </authorList>
    </citation>
    <scope>NUCLEOTIDE SEQUENCE</scope>
    <source>
        <strain evidence="2">RIFCSPHIGHO2_01_FULL_AR10_44_11</strain>
    </source>
</reference>
<keyword evidence="1" id="KW-1133">Transmembrane helix</keyword>
<dbReference type="EMBL" id="JAGVWD010000065">
    <property type="protein sequence ID" value="MBS3057754.1"/>
    <property type="molecule type" value="Genomic_DNA"/>
</dbReference>
<feature type="transmembrane region" description="Helical" evidence="1">
    <location>
        <begin position="37"/>
        <end position="60"/>
    </location>
</feature>
<keyword evidence="1" id="KW-0472">Membrane</keyword>
<proteinExistence type="predicted"/>
<sequence>MARRMHEGDIAMVIIVILLAALLLFSFSWGFGHMGGMMFFGPVFMILILVLIVWLIISLAQGGRK</sequence>
<evidence type="ECO:0000313" key="3">
    <source>
        <dbReference type="Proteomes" id="UP000677687"/>
    </source>
</evidence>
<comment type="caution">
    <text evidence="2">The sequence shown here is derived from an EMBL/GenBank/DDBJ whole genome shotgun (WGS) entry which is preliminary data.</text>
</comment>
<feature type="transmembrane region" description="Helical" evidence="1">
    <location>
        <begin position="12"/>
        <end position="31"/>
    </location>
</feature>
<dbReference type="Proteomes" id="UP000677687">
    <property type="component" value="Unassembled WGS sequence"/>
</dbReference>